<dbReference type="AlphaFoldDB" id="A0A563W0C7"/>
<dbReference type="RefSeq" id="WP_144875741.1">
    <property type="nucleotide sequence ID" value="NZ_LR214292.1"/>
</dbReference>
<gene>
    <name evidence="1" type="ORF">H1P_5580002</name>
</gene>
<evidence type="ECO:0000313" key="2">
    <source>
        <dbReference type="Proteomes" id="UP000320055"/>
    </source>
</evidence>
<sequence length="101" mass="11466">MNIVITSEVLQAYFLCPRKAYLLMYGKEQGTVHEYEQILTRNQLANQARNLELFKQQYIDAYPYSISNLKKGSELLIDANLTADNFQAYCPILGGNIGLVS</sequence>
<dbReference type="EMBL" id="CAACVJ010000510">
    <property type="protein sequence ID" value="VEP17141.1"/>
    <property type="molecule type" value="Genomic_DNA"/>
</dbReference>
<accession>A0A563W0C7</accession>
<reference evidence="1 2" key="1">
    <citation type="submission" date="2019-01" db="EMBL/GenBank/DDBJ databases">
        <authorList>
            <person name="Brito A."/>
        </authorList>
    </citation>
    <scope>NUCLEOTIDE SEQUENCE [LARGE SCALE GENOMIC DNA]</scope>
    <source>
        <strain evidence="1">1</strain>
    </source>
</reference>
<evidence type="ECO:0000313" key="1">
    <source>
        <dbReference type="EMBL" id="VEP17141.1"/>
    </source>
</evidence>
<dbReference type="OrthoDB" id="9757917at2"/>
<keyword evidence="2" id="KW-1185">Reference proteome</keyword>
<protein>
    <recommendedName>
        <fullName evidence="3">CRISPR-associated exonuclease Cas4</fullName>
    </recommendedName>
</protein>
<evidence type="ECO:0008006" key="3">
    <source>
        <dbReference type="Google" id="ProtNLM"/>
    </source>
</evidence>
<proteinExistence type="predicted"/>
<organism evidence="1 2">
    <name type="scientific">Hyella patelloides LEGE 07179</name>
    <dbReference type="NCBI Taxonomy" id="945734"/>
    <lineage>
        <taxon>Bacteria</taxon>
        <taxon>Bacillati</taxon>
        <taxon>Cyanobacteriota</taxon>
        <taxon>Cyanophyceae</taxon>
        <taxon>Pleurocapsales</taxon>
        <taxon>Hyellaceae</taxon>
        <taxon>Hyella</taxon>
    </lineage>
</organism>
<dbReference type="Proteomes" id="UP000320055">
    <property type="component" value="Unassembled WGS sequence"/>
</dbReference>
<name>A0A563W0C7_9CYAN</name>